<reference evidence="3 4" key="1">
    <citation type="submission" date="2018-07" db="EMBL/GenBank/DDBJ databases">
        <authorList>
            <person name="Burke E.M."/>
            <person name="Good S."/>
            <person name="Jeffords E.T."/>
            <person name="Pearson M."/>
            <person name="Sohlstrom A."/>
            <person name="Westholm D.E."/>
            <person name="Butela K.A."/>
            <person name="Garlena R.A."/>
            <person name="Russell D.A."/>
            <person name="Pope W.H."/>
            <person name="Jacobs-Sera D."/>
            <person name="Hatfull G.F."/>
        </authorList>
    </citation>
    <scope>NUCLEOTIDE SEQUENCE [LARGE SCALE GENOMIC DNA]</scope>
</reference>
<keyword evidence="2" id="KW-1133">Transmembrane helix</keyword>
<protein>
    <submittedName>
        <fullName evidence="3">Uncharacterized protein</fullName>
    </submittedName>
</protein>
<evidence type="ECO:0000313" key="4">
    <source>
        <dbReference type="Proteomes" id="UP000263654"/>
    </source>
</evidence>
<keyword evidence="2" id="KW-0812">Transmembrane</keyword>
<proteinExistence type="predicted"/>
<feature type="compositionally biased region" description="Basic and acidic residues" evidence="1">
    <location>
        <begin position="105"/>
        <end position="118"/>
    </location>
</feature>
<evidence type="ECO:0000256" key="2">
    <source>
        <dbReference type="SAM" id="Phobius"/>
    </source>
</evidence>
<organism evidence="3 4">
    <name type="scientific">Gordonia phage Marietta</name>
    <dbReference type="NCBI Taxonomy" id="2301558"/>
    <lineage>
        <taxon>Viruses</taxon>
        <taxon>Duplodnaviria</taxon>
        <taxon>Heunggongvirae</taxon>
        <taxon>Uroviricota</taxon>
        <taxon>Caudoviricetes</taxon>
        <taxon>Zierdtviridae</taxon>
        <taxon>Emilbogenvirinae</taxon>
        <taxon>Sukkupivirus</taxon>
        <taxon>Sukkupivirus marietta</taxon>
    </lineage>
</organism>
<sequence length="118" mass="13160">MTLAERIGLGAAAWFVFAALLNSTDRHWLATLTCLLFASAILLWAFGRSSDRAAAKAEREQRDLLARLESDMRYERTGGWVLNEEGFYVRRDERGGDLPGSPGDDQERGERGDQGAVR</sequence>
<keyword evidence="4" id="KW-1185">Reference proteome</keyword>
<evidence type="ECO:0000256" key="1">
    <source>
        <dbReference type="SAM" id="MobiDB-lite"/>
    </source>
</evidence>
<gene>
    <name evidence="3" type="primary">16</name>
    <name evidence="3" type="ORF">SEA_MARIETTA_16</name>
</gene>
<evidence type="ECO:0000313" key="3">
    <source>
        <dbReference type="EMBL" id="AXQ61411.1"/>
    </source>
</evidence>
<name>A0A385DPT1_9CAUD</name>
<dbReference type="GeneID" id="65115662"/>
<dbReference type="KEGG" id="vg:65115662"/>
<dbReference type="Proteomes" id="UP000263654">
    <property type="component" value="Segment"/>
</dbReference>
<accession>A0A385DPT1</accession>
<dbReference type="RefSeq" id="YP_010097993.1">
    <property type="nucleotide sequence ID" value="NC_055763.1"/>
</dbReference>
<keyword evidence="2" id="KW-0472">Membrane</keyword>
<feature type="region of interest" description="Disordered" evidence="1">
    <location>
        <begin position="91"/>
        <end position="118"/>
    </location>
</feature>
<feature type="transmembrane region" description="Helical" evidence="2">
    <location>
        <begin position="28"/>
        <end position="46"/>
    </location>
</feature>
<dbReference type="EMBL" id="MH669007">
    <property type="protein sequence ID" value="AXQ61411.1"/>
    <property type="molecule type" value="Genomic_DNA"/>
</dbReference>